<accession>A0A0F6U411</accession>
<reference evidence="1 2" key="1">
    <citation type="journal article" date="2015" name="Genome Announc.">
        <title>Complete Genome Sequence of Microcystis aeruginosa NIES-2549, a Bloom-Forming Cyanobacterium from Lake Kasumigaura, Japan.</title>
        <authorList>
            <person name="Yamaguchi H."/>
            <person name="Suzuki S."/>
            <person name="Tanabe Y."/>
            <person name="Osana Y."/>
            <person name="Shimura Y."/>
            <person name="Ishida K."/>
            <person name="Kawachi M."/>
        </authorList>
    </citation>
    <scope>NUCLEOTIDE SEQUENCE [LARGE SCALE GENOMIC DNA]</scope>
    <source>
        <strain evidence="1 2">NIES-2549</strain>
    </source>
</reference>
<dbReference type="AlphaFoldDB" id="A0A0F6U411"/>
<organism evidence="1 2">
    <name type="scientific">Microcystis aeruginosa NIES-2549</name>
    <dbReference type="NCBI Taxonomy" id="1641812"/>
    <lineage>
        <taxon>Bacteria</taxon>
        <taxon>Bacillati</taxon>
        <taxon>Cyanobacteriota</taxon>
        <taxon>Cyanophyceae</taxon>
        <taxon>Oscillatoriophycideae</taxon>
        <taxon>Chroococcales</taxon>
        <taxon>Microcystaceae</taxon>
        <taxon>Microcystis</taxon>
    </lineage>
</organism>
<sequence>MLVASALTLLFTKINRGCNLTGSFPLPKNSLALTEITPYEFGLSIGTIIDRFQEYSQN</sequence>
<proteinExistence type="predicted"/>
<dbReference type="Proteomes" id="UP000034103">
    <property type="component" value="Chromosome"/>
</dbReference>
<protein>
    <submittedName>
        <fullName evidence="1">Uncharacterized protein</fullName>
    </submittedName>
</protein>
<dbReference type="PATRIC" id="fig|1641812.3.peg.2173"/>
<name>A0A0F6U411_MICAE</name>
<dbReference type="EMBL" id="CP011304">
    <property type="protein sequence ID" value="AKE64449.1"/>
    <property type="molecule type" value="Genomic_DNA"/>
</dbReference>
<evidence type="ECO:0000313" key="2">
    <source>
        <dbReference type="Proteomes" id="UP000034103"/>
    </source>
</evidence>
<gene>
    <name evidence="1" type="ORF">MYAER_2101</name>
</gene>
<evidence type="ECO:0000313" key="1">
    <source>
        <dbReference type="EMBL" id="AKE64449.1"/>
    </source>
</evidence>
<dbReference type="HOGENOM" id="CLU_2974328_0_0_3"/>